<dbReference type="Gene3D" id="1.20.1070.10">
    <property type="entry name" value="Rhodopsin 7-helix transmembrane proteins"/>
    <property type="match status" value="1"/>
</dbReference>
<feature type="transmembrane region" description="Helical" evidence="5">
    <location>
        <begin position="121"/>
        <end position="143"/>
    </location>
</feature>
<dbReference type="GO" id="GO:0004930">
    <property type="term" value="F:G protein-coupled receptor activity"/>
    <property type="evidence" value="ECO:0007669"/>
    <property type="project" value="TreeGrafter"/>
</dbReference>
<proteinExistence type="predicted"/>
<feature type="transmembrane region" description="Helical" evidence="5">
    <location>
        <begin position="254"/>
        <end position="274"/>
    </location>
</feature>
<feature type="transmembrane region" description="Helical" evidence="5">
    <location>
        <begin position="216"/>
        <end position="234"/>
    </location>
</feature>
<dbReference type="EMBL" id="JAKMXF010000066">
    <property type="protein sequence ID" value="KAI6659096.1"/>
    <property type="molecule type" value="Genomic_DNA"/>
</dbReference>
<evidence type="ECO:0000256" key="5">
    <source>
        <dbReference type="SAM" id="Phobius"/>
    </source>
</evidence>
<dbReference type="Proteomes" id="UP001165289">
    <property type="component" value="Unassembled WGS sequence"/>
</dbReference>
<dbReference type="AlphaFoldDB" id="A0AAV7KFF4"/>
<comment type="subcellular location">
    <subcellularLocation>
        <location evidence="1">Membrane</location>
        <topology evidence="1">Multi-pass membrane protein</topology>
    </subcellularLocation>
</comment>
<dbReference type="PROSITE" id="PS50261">
    <property type="entry name" value="G_PROTEIN_RECEP_F2_4"/>
    <property type="match status" value="1"/>
</dbReference>
<gene>
    <name evidence="7" type="ORF">LOD99_14772</name>
</gene>
<feature type="transmembrane region" description="Helical" evidence="5">
    <location>
        <begin position="22"/>
        <end position="44"/>
    </location>
</feature>
<reference evidence="7 8" key="1">
    <citation type="journal article" date="2023" name="BMC Biol.">
        <title>The compact genome of the sponge Oopsacas minuta (Hexactinellida) is lacking key metazoan core genes.</title>
        <authorList>
            <person name="Santini S."/>
            <person name="Schenkelaars Q."/>
            <person name="Jourda C."/>
            <person name="Duchesne M."/>
            <person name="Belahbib H."/>
            <person name="Rocher C."/>
            <person name="Selva M."/>
            <person name="Riesgo A."/>
            <person name="Vervoort M."/>
            <person name="Leys S.P."/>
            <person name="Kodjabachian L."/>
            <person name="Le Bivic A."/>
            <person name="Borchiellini C."/>
            <person name="Claverie J.M."/>
            <person name="Renard E."/>
        </authorList>
    </citation>
    <scope>NUCLEOTIDE SEQUENCE [LARGE SCALE GENOMIC DNA]</scope>
    <source>
        <strain evidence="7">SPO-2</strain>
    </source>
</reference>
<organism evidence="7 8">
    <name type="scientific">Oopsacas minuta</name>
    <dbReference type="NCBI Taxonomy" id="111878"/>
    <lineage>
        <taxon>Eukaryota</taxon>
        <taxon>Metazoa</taxon>
        <taxon>Porifera</taxon>
        <taxon>Hexactinellida</taxon>
        <taxon>Hexasterophora</taxon>
        <taxon>Lyssacinosida</taxon>
        <taxon>Leucopsacidae</taxon>
        <taxon>Oopsacas</taxon>
    </lineage>
</organism>
<keyword evidence="7" id="KW-0675">Receptor</keyword>
<protein>
    <submittedName>
        <fullName evidence="7">Cyclic AMP receptor-like protein A isoform X2</fullName>
    </submittedName>
</protein>
<keyword evidence="3 5" id="KW-1133">Transmembrane helix</keyword>
<dbReference type="GO" id="GO:0007166">
    <property type="term" value="P:cell surface receptor signaling pathway"/>
    <property type="evidence" value="ECO:0007669"/>
    <property type="project" value="InterPro"/>
</dbReference>
<sequence length="325" mass="37275">MVNITNNCLFQNYTEYCTIVEVTVRSISVLSAVCAIIVLVLIFLIQRYKFVSQRLILYLVISTLLDAITLALGGLDLSESAACTAEGFFRMLLRWNLVVWVCSITVNLFWNVVVGRRSNRYLEIGYVIFGVVIPIGFSVFPFINSSYGPAGIWCWITNKTYAGKILRFGIWYVPLWIIIGGIFIIFLIIIVKLLFKVKRWTLYNSQNDKKKDKIRNEIKSLFLYPIFFLVINIFPIANRIQNVIVPNHPLFPLYLLHAISTPLLGLGFTMLFVVNKDTLRDLKWSNFKTTLLTRFKSNSTGKIKEIDVEGTTKIDEHTVVIKHLA</sequence>
<feature type="transmembrane region" description="Helical" evidence="5">
    <location>
        <begin position="56"/>
        <end position="75"/>
    </location>
</feature>
<dbReference type="Pfam" id="PF11970">
    <property type="entry name" value="GPR_Gpa2_C"/>
    <property type="match status" value="1"/>
</dbReference>
<keyword evidence="8" id="KW-1185">Reference proteome</keyword>
<keyword evidence="4 5" id="KW-0472">Membrane</keyword>
<feature type="domain" description="G-protein coupled receptors family 2 profile 2" evidence="6">
    <location>
        <begin position="17"/>
        <end position="276"/>
    </location>
</feature>
<evidence type="ECO:0000256" key="1">
    <source>
        <dbReference type="ARBA" id="ARBA00004141"/>
    </source>
</evidence>
<evidence type="ECO:0000256" key="2">
    <source>
        <dbReference type="ARBA" id="ARBA00022692"/>
    </source>
</evidence>
<dbReference type="InterPro" id="IPR022596">
    <property type="entry name" value="GPR1/2/3_C"/>
</dbReference>
<name>A0AAV7KFF4_9METZ</name>
<dbReference type="GO" id="GO:0005886">
    <property type="term" value="C:plasma membrane"/>
    <property type="evidence" value="ECO:0007669"/>
    <property type="project" value="TreeGrafter"/>
</dbReference>
<comment type="caution">
    <text evidence="7">The sequence shown here is derived from an EMBL/GenBank/DDBJ whole genome shotgun (WGS) entry which is preliminary data.</text>
</comment>
<dbReference type="InterPro" id="IPR017981">
    <property type="entry name" value="GPCR_2-like_7TM"/>
</dbReference>
<feature type="transmembrane region" description="Helical" evidence="5">
    <location>
        <begin position="95"/>
        <end position="114"/>
    </location>
</feature>
<evidence type="ECO:0000259" key="6">
    <source>
        <dbReference type="PROSITE" id="PS50261"/>
    </source>
</evidence>
<evidence type="ECO:0000313" key="8">
    <source>
        <dbReference type="Proteomes" id="UP001165289"/>
    </source>
</evidence>
<dbReference type="GO" id="GO:0007189">
    <property type="term" value="P:adenylate cyclase-activating G protein-coupled receptor signaling pathway"/>
    <property type="evidence" value="ECO:0007669"/>
    <property type="project" value="TreeGrafter"/>
</dbReference>
<dbReference type="PANTHER" id="PTHR23112">
    <property type="entry name" value="G PROTEIN-COUPLED RECEPTOR 157-RELATED"/>
    <property type="match status" value="1"/>
</dbReference>
<evidence type="ECO:0000313" key="7">
    <source>
        <dbReference type="EMBL" id="KAI6659096.1"/>
    </source>
</evidence>
<evidence type="ECO:0000256" key="3">
    <source>
        <dbReference type="ARBA" id="ARBA00022989"/>
    </source>
</evidence>
<evidence type="ECO:0000256" key="4">
    <source>
        <dbReference type="ARBA" id="ARBA00023136"/>
    </source>
</evidence>
<accession>A0AAV7KFF4</accession>
<feature type="transmembrane region" description="Helical" evidence="5">
    <location>
        <begin position="170"/>
        <end position="195"/>
    </location>
</feature>
<keyword evidence="2 5" id="KW-0812">Transmembrane</keyword>
<dbReference type="PANTHER" id="PTHR23112:SF43">
    <property type="entry name" value="CYCLIC AMP RECEPTOR-LIKE PROTEIN A"/>
    <property type="match status" value="1"/>
</dbReference>